<dbReference type="EMBL" id="CP092418">
    <property type="protein sequence ID" value="USD23411.1"/>
    <property type="molecule type" value="Genomic_DNA"/>
</dbReference>
<sequence>MTNTTPSRGRGRPRDPERERQVRESLMQSAHRLLRKKAFRDISIREIAQGAGVNSAMISYHFDGKEGLIIEVIRGQFMQSGPAFLTMSLGDKEPSLETLRDAMARIIRLYIREPWIPRFIVGEVASKPGRMRDLFTDRLASVLGPMLRELLHALQCAGHLRPDLDINLMPISFVSLVAFPFIAGDPFKEIFSFRLDEETSDKWIDHTVKLLLHGVANNAIAE</sequence>
<feature type="DNA-binding region" description="H-T-H motif" evidence="2">
    <location>
        <begin position="43"/>
        <end position="62"/>
    </location>
</feature>
<dbReference type="PANTHER" id="PTHR30055:SF226">
    <property type="entry name" value="HTH-TYPE TRANSCRIPTIONAL REGULATOR PKSA"/>
    <property type="match status" value="1"/>
</dbReference>
<protein>
    <submittedName>
        <fullName evidence="5">TetR/AcrR family transcriptional regulator</fullName>
    </submittedName>
</protein>
<reference evidence="5" key="1">
    <citation type="submission" date="2022-02" db="EMBL/GenBank/DDBJ databases">
        <title>Coral-associated bacteria.</title>
        <authorList>
            <person name="Tang K."/>
            <person name="Wang X."/>
        </authorList>
    </citation>
    <scope>NUCLEOTIDE SEQUENCE</scope>
    <source>
        <strain evidence="5">SCSIO 43006</strain>
    </source>
</reference>
<dbReference type="PANTHER" id="PTHR30055">
    <property type="entry name" value="HTH-TYPE TRANSCRIPTIONAL REGULATOR RUTR"/>
    <property type="match status" value="1"/>
</dbReference>
<evidence type="ECO:0000313" key="5">
    <source>
        <dbReference type="EMBL" id="USD23411.1"/>
    </source>
</evidence>
<feature type="region of interest" description="Disordered" evidence="3">
    <location>
        <begin position="1"/>
        <end position="21"/>
    </location>
</feature>
<evidence type="ECO:0000256" key="2">
    <source>
        <dbReference type="PROSITE-ProRule" id="PRU00335"/>
    </source>
</evidence>
<evidence type="ECO:0000256" key="3">
    <source>
        <dbReference type="SAM" id="MobiDB-lite"/>
    </source>
</evidence>
<dbReference type="InterPro" id="IPR050109">
    <property type="entry name" value="HTH-type_TetR-like_transc_reg"/>
</dbReference>
<dbReference type="InterPro" id="IPR001647">
    <property type="entry name" value="HTH_TetR"/>
</dbReference>
<dbReference type="Pfam" id="PF00440">
    <property type="entry name" value="TetR_N"/>
    <property type="match status" value="1"/>
</dbReference>
<evidence type="ECO:0000259" key="4">
    <source>
        <dbReference type="PROSITE" id="PS50977"/>
    </source>
</evidence>
<dbReference type="InterPro" id="IPR009057">
    <property type="entry name" value="Homeodomain-like_sf"/>
</dbReference>
<dbReference type="Gene3D" id="1.10.357.10">
    <property type="entry name" value="Tetracycline Repressor, domain 2"/>
    <property type="match status" value="1"/>
</dbReference>
<dbReference type="RefSeq" id="WP_252085757.1">
    <property type="nucleotide sequence ID" value="NZ_CP092418.1"/>
</dbReference>
<feature type="compositionally biased region" description="Basic and acidic residues" evidence="3">
    <location>
        <begin position="12"/>
        <end position="21"/>
    </location>
</feature>
<organism evidence="5 6">
    <name type="scientific">Microbulbifer variabilis</name>
    <dbReference type="NCBI Taxonomy" id="266805"/>
    <lineage>
        <taxon>Bacteria</taxon>
        <taxon>Pseudomonadati</taxon>
        <taxon>Pseudomonadota</taxon>
        <taxon>Gammaproteobacteria</taxon>
        <taxon>Cellvibrionales</taxon>
        <taxon>Microbulbiferaceae</taxon>
        <taxon>Microbulbifer</taxon>
    </lineage>
</organism>
<dbReference type="PROSITE" id="PS50977">
    <property type="entry name" value="HTH_TETR_2"/>
    <property type="match status" value="1"/>
</dbReference>
<dbReference type="SUPFAM" id="SSF48498">
    <property type="entry name" value="Tetracyclin repressor-like, C-terminal domain"/>
    <property type="match status" value="1"/>
</dbReference>
<dbReference type="Proteomes" id="UP001055658">
    <property type="component" value="Chromosome"/>
</dbReference>
<gene>
    <name evidence="5" type="ORF">MJO52_09805</name>
</gene>
<keyword evidence="6" id="KW-1185">Reference proteome</keyword>
<dbReference type="PRINTS" id="PR00455">
    <property type="entry name" value="HTHTETR"/>
</dbReference>
<keyword evidence="1 2" id="KW-0238">DNA-binding</keyword>
<evidence type="ECO:0000256" key="1">
    <source>
        <dbReference type="ARBA" id="ARBA00023125"/>
    </source>
</evidence>
<evidence type="ECO:0000313" key="6">
    <source>
        <dbReference type="Proteomes" id="UP001055658"/>
    </source>
</evidence>
<dbReference type="InterPro" id="IPR036271">
    <property type="entry name" value="Tet_transcr_reg_TetR-rel_C_sf"/>
</dbReference>
<proteinExistence type="predicted"/>
<dbReference type="SUPFAM" id="SSF46689">
    <property type="entry name" value="Homeodomain-like"/>
    <property type="match status" value="1"/>
</dbReference>
<name>A0ABY4VGH1_9GAMM</name>
<accession>A0ABY4VGH1</accession>
<feature type="domain" description="HTH tetR-type" evidence="4">
    <location>
        <begin position="20"/>
        <end position="80"/>
    </location>
</feature>